<keyword evidence="4 8" id="KW-0812">Transmembrane</keyword>
<comment type="subcellular location">
    <subcellularLocation>
        <location evidence="1">Cell membrane</location>
        <topology evidence="1">Multi-pass membrane protein</topology>
    </subcellularLocation>
</comment>
<reference evidence="9 10" key="1">
    <citation type="submission" date="2017-04" db="EMBL/GenBank/DDBJ databases">
        <title>Compelte genome sequence of WV33.</title>
        <authorList>
            <person name="Lee P.C."/>
        </authorList>
    </citation>
    <scope>NUCLEOTIDE SEQUENCE [LARGE SCALE GENOMIC DNA]</scope>
    <source>
        <strain evidence="9 10">WV33</strain>
    </source>
</reference>
<feature type="transmembrane region" description="Helical" evidence="8">
    <location>
        <begin position="116"/>
        <end position="142"/>
    </location>
</feature>
<evidence type="ECO:0000313" key="10">
    <source>
        <dbReference type="Proteomes" id="UP000244527"/>
    </source>
</evidence>
<dbReference type="GO" id="GO:0005886">
    <property type="term" value="C:plasma membrane"/>
    <property type="evidence" value="ECO:0007669"/>
    <property type="project" value="UniProtKB-SubCell"/>
</dbReference>
<feature type="transmembrane region" description="Helical" evidence="8">
    <location>
        <begin position="148"/>
        <end position="169"/>
    </location>
</feature>
<evidence type="ECO:0000256" key="7">
    <source>
        <dbReference type="ARBA" id="ARBA00023136"/>
    </source>
</evidence>
<evidence type="ECO:0000256" key="3">
    <source>
        <dbReference type="ARBA" id="ARBA00022670"/>
    </source>
</evidence>
<dbReference type="InterPro" id="IPR019127">
    <property type="entry name" value="Exosortase"/>
</dbReference>
<organism evidence="9 10">
    <name type="scientific">Flavobacterium faecale</name>
    <dbReference type="NCBI Taxonomy" id="1355330"/>
    <lineage>
        <taxon>Bacteria</taxon>
        <taxon>Pseudomonadati</taxon>
        <taxon>Bacteroidota</taxon>
        <taxon>Flavobacteriia</taxon>
        <taxon>Flavobacteriales</taxon>
        <taxon>Flavobacteriaceae</taxon>
        <taxon>Flavobacterium</taxon>
    </lineage>
</organism>
<gene>
    <name evidence="9" type="ORF">FFWV33_00845</name>
</gene>
<name>A0A2S1L8U0_9FLAO</name>
<keyword evidence="3" id="KW-0645">Protease</keyword>
<dbReference type="GO" id="GO:0008233">
    <property type="term" value="F:peptidase activity"/>
    <property type="evidence" value="ECO:0007669"/>
    <property type="project" value="UniProtKB-KW"/>
</dbReference>
<keyword evidence="7 8" id="KW-0472">Membrane</keyword>
<feature type="transmembrane region" description="Helical" evidence="8">
    <location>
        <begin position="12"/>
        <end position="32"/>
    </location>
</feature>
<proteinExistence type="predicted"/>
<dbReference type="OrthoDB" id="678161at2"/>
<sequence length="183" mass="21287">MKYYLLQYKPFLLFLLKFFLTYGILTFLYQGYLNSFGFDKIDGITQAVGRNTKQLLDLFGAPFSFDKNENESYLRLFYDGKYVARIIEGCNSVSVLILFVSFVVSFSGTLKATLLFLFGGVALIYILNAVRIAVLCVLLFYFPEQEAFLHRIFFPLFIYGFVFLLWILWISNFSKYAKKNTPV</sequence>
<dbReference type="AlphaFoldDB" id="A0A2S1L8U0"/>
<evidence type="ECO:0000256" key="6">
    <source>
        <dbReference type="ARBA" id="ARBA00022989"/>
    </source>
</evidence>
<evidence type="ECO:0000256" key="4">
    <source>
        <dbReference type="ARBA" id="ARBA00022692"/>
    </source>
</evidence>
<keyword evidence="10" id="KW-1185">Reference proteome</keyword>
<dbReference type="KEGG" id="ffa:FFWV33_00845"/>
<keyword evidence="6 8" id="KW-1133">Transmembrane helix</keyword>
<evidence type="ECO:0000313" key="9">
    <source>
        <dbReference type="EMBL" id="AWG20170.1"/>
    </source>
</evidence>
<keyword evidence="5" id="KW-0378">Hydrolase</keyword>
<evidence type="ECO:0000256" key="1">
    <source>
        <dbReference type="ARBA" id="ARBA00004651"/>
    </source>
</evidence>
<evidence type="ECO:0000256" key="2">
    <source>
        <dbReference type="ARBA" id="ARBA00022475"/>
    </source>
</evidence>
<dbReference type="NCBIfam" id="TIGR04128">
    <property type="entry name" value="exoso_Fjoh_1448"/>
    <property type="match status" value="1"/>
</dbReference>
<dbReference type="InterPro" id="IPR026323">
    <property type="entry name" value="Exosortase-related_prot_XrtF"/>
</dbReference>
<dbReference type="InterPro" id="IPR026392">
    <property type="entry name" value="Exo/Archaeosortase_dom"/>
</dbReference>
<dbReference type="RefSeq" id="WP_108739138.1">
    <property type="nucleotide sequence ID" value="NZ_CP020918.1"/>
</dbReference>
<feature type="transmembrane region" description="Helical" evidence="8">
    <location>
        <begin position="82"/>
        <end position="104"/>
    </location>
</feature>
<dbReference type="NCBIfam" id="TIGR04178">
    <property type="entry name" value="exo_archaeo"/>
    <property type="match status" value="1"/>
</dbReference>
<protein>
    <submittedName>
        <fullName evidence="9">Exosortase family protein XrtF</fullName>
    </submittedName>
</protein>
<keyword evidence="2" id="KW-1003">Cell membrane</keyword>
<evidence type="ECO:0000256" key="5">
    <source>
        <dbReference type="ARBA" id="ARBA00022801"/>
    </source>
</evidence>
<accession>A0A2S1L8U0</accession>
<evidence type="ECO:0000256" key="8">
    <source>
        <dbReference type="SAM" id="Phobius"/>
    </source>
</evidence>
<dbReference type="Proteomes" id="UP000244527">
    <property type="component" value="Chromosome"/>
</dbReference>
<dbReference type="GO" id="GO:0006508">
    <property type="term" value="P:proteolysis"/>
    <property type="evidence" value="ECO:0007669"/>
    <property type="project" value="UniProtKB-KW"/>
</dbReference>
<dbReference type="Pfam" id="PF09721">
    <property type="entry name" value="Exosortase_EpsH"/>
    <property type="match status" value="1"/>
</dbReference>
<dbReference type="EMBL" id="CP020918">
    <property type="protein sequence ID" value="AWG20170.1"/>
    <property type="molecule type" value="Genomic_DNA"/>
</dbReference>